<evidence type="ECO:0000256" key="4">
    <source>
        <dbReference type="SAM" id="MobiDB-lite"/>
    </source>
</evidence>
<feature type="repeat" description="WD" evidence="3">
    <location>
        <begin position="135"/>
        <end position="160"/>
    </location>
</feature>
<dbReference type="Gene3D" id="2.130.10.10">
    <property type="entry name" value="YVTN repeat-like/Quinoprotein amine dehydrogenase"/>
    <property type="match status" value="2"/>
</dbReference>
<feature type="repeat" description="WD" evidence="3">
    <location>
        <begin position="335"/>
        <end position="368"/>
    </location>
</feature>
<feature type="region of interest" description="Disordered" evidence="4">
    <location>
        <begin position="1"/>
        <end position="24"/>
    </location>
</feature>
<evidence type="ECO:0000256" key="1">
    <source>
        <dbReference type="ARBA" id="ARBA00022574"/>
    </source>
</evidence>
<dbReference type="HOGENOM" id="CLU_000288_57_33_1"/>
<feature type="repeat" description="WD" evidence="3">
    <location>
        <begin position="294"/>
        <end position="335"/>
    </location>
</feature>
<keyword evidence="1 3" id="KW-0853">WD repeat</keyword>
<dbReference type="Pfam" id="PF00400">
    <property type="entry name" value="WD40"/>
    <property type="match status" value="3"/>
</dbReference>
<dbReference type="InterPro" id="IPR020472">
    <property type="entry name" value="WD40_PAC1"/>
</dbReference>
<dbReference type="OrthoDB" id="674604at2759"/>
<gene>
    <name evidence="6" type="ORF">PAXRUDRAFT_833333</name>
</gene>
<dbReference type="PROSITE" id="PS50294">
    <property type="entry name" value="WD_REPEATS_REGION"/>
    <property type="match status" value="4"/>
</dbReference>
<dbReference type="InterPro" id="IPR056828">
    <property type="entry name" value="Beta-prop_TEP1_C"/>
</dbReference>
<evidence type="ECO:0000256" key="2">
    <source>
        <dbReference type="ARBA" id="ARBA00022737"/>
    </source>
</evidence>
<feature type="compositionally biased region" description="Gly residues" evidence="4">
    <location>
        <begin position="1"/>
        <end position="20"/>
    </location>
</feature>
<dbReference type="CDD" id="cd00200">
    <property type="entry name" value="WD40"/>
    <property type="match status" value="1"/>
</dbReference>
<protein>
    <recommendedName>
        <fullName evidence="5">TEP-1 C-terminal beta-propeller domain-containing protein</fullName>
    </recommendedName>
</protein>
<dbReference type="InterPro" id="IPR015943">
    <property type="entry name" value="WD40/YVTN_repeat-like_dom_sf"/>
</dbReference>
<proteinExistence type="predicted"/>
<sequence>MSGYSGGGCGGQSGGGGGMSVGSVASLRPAHDSTLWRPLNPSRYPAYPVRSPIPLQVPKRSPNRVKTFDPHVAKTFAGHGDWVWSVLFLPDCGQLLSASLDSSIRVWDMGSGEQVGEMTKEPRRAAYAVVMLAGGKRIASAGEDESISIWDLEERRTVGEPLQGHSNSVRSIDVSPDGHYLASGSWDDTVKLWDLDSGSVVEDLVKCDSGTFVVKFSRDGSKLATGFGDGFIRIWKWNWDTREEVGKPIKAHDGAVRSMLWAGKGVDEVLILGTDDGMIRRWNAGKGEAVGGPFHAHSETIHGLALSKDDKIVASASLDYTVKLWDATTWEQLATFTHNGQVFGVTFSPDDKHMASACADHLVYLWDVPRFDDLRGKRSLLAVVHPKQSIQETARIQGDLSNFLDIPATLRPPVSGQSPKVKKRFVDRLKFWHRS</sequence>
<dbReference type="PRINTS" id="PR00320">
    <property type="entry name" value="GPROTEINBRPT"/>
</dbReference>
<dbReference type="InterPro" id="IPR001680">
    <property type="entry name" value="WD40_rpt"/>
</dbReference>
<dbReference type="EMBL" id="KN825929">
    <property type="protein sequence ID" value="KIK80805.1"/>
    <property type="molecule type" value="Genomic_DNA"/>
</dbReference>
<reference evidence="7" key="2">
    <citation type="submission" date="2015-01" db="EMBL/GenBank/DDBJ databases">
        <title>Evolutionary Origins and Diversification of the Mycorrhizal Mutualists.</title>
        <authorList>
            <consortium name="DOE Joint Genome Institute"/>
            <consortium name="Mycorrhizal Genomics Consortium"/>
            <person name="Kohler A."/>
            <person name="Kuo A."/>
            <person name="Nagy L.G."/>
            <person name="Floudas D."/>
            <person name="Copeland A."/>
            <person name="Barry K.W."/>
            <person name="Cichocki N."/>
            <person name="Veneault-Fourrey C."/>
            <person name="LaButti K."/>
            <person name="Lindquist E.A."/>
            <person name="Lipzen A."/>
            <person name="Lundell T."/>
            <person name="Morin E."/>
            <person name="Murat C."/>
            <person name="Riley R."/>
            <person name="Ohm R."/>
            <person name="Sun H."/>
            <person name="Tunlid A."/>
            <person name="Henrissat B."/>
            <person name="Grigoriev I.V."/>
            <person name="Hibbett D.S."/>
            <person name="Martin F."/>
        </authorList>
    </citation>
    <scope>NUCLEOTIDE SEQUENCE [LARGE SCALE GENOMIC DNA]</scope>
    <source>
        <strain evidence="7">Ve08.2h10</strain>
    </source>
</reference>
<dbReference type="STRING" id="930991.A0A0D0DPF0"/>
<dbReference type="SMART" id="SM00320">
    <property type="entry name" value="WD40"/>
    <property type="match status" value="7"/>
</dbReference>
<reference evidence="6 7" key="1">
    <citation type="submission" date="2014-04" db="EMBL/GenBank/DDBJ databases">
        <authorList>
            <consortium name="DOE Joint Genome Institute"/>
            <person name="Kuo A."/>
            <person name="Kohler A."/>
            <person name="Jargeat P."/>
            <person name="Nagy L.G."/>
            <person name="Floudas D."/>
            <person name="Copeland A."/>
            <person name="Barry K.W."/>
            <person name="Cichocki N."/>
            <person name="Veneault-Fourrey C."/>
            <person name="LaButti K."/>
            <person name="Lindquist E.A."/>
            <person name="Lipzen A."/>
            <person name="Lundell T."/>
            <person name="Morin E."/>
            <person name="Murat C."/>
            <person name="Sun H."/>
            <person name="Tunlid A."/>
            <person name="Henrissat B."/>
            <person name="Grigoriev I.V."/>
            <person name="Hibbett D.S."/>
            <person name="Martin F."/>
            <person name="Nordberg H.P."/>
            <person name="Cantor M.N."/>
            <person name="Hua S.X."/>
        </authorList>
    </citation>
    <scope>NUCLEOTIDE SEQUENCE [LARGE SCALE GENOMIC DNA]</scope>
    <source>
        <strain evidence="6 7">Ve08.2h10</strain>
    </source>
</reference>
<dbReference type="PANTHER" id="PTHR19879">
    <property type="entry name" value="TRANSCRIPTION INITIATION FACTOR TFIID"/>
    <property type="match status" value="1"/>
</dbReference>
<dbReference type="InParanoid" id="A0A0D0DPF0"/>
<keyword evidence="2" id="KW-0677">Repeat</keyword>
<evidence type="ECO:0000256" key="3">
    <source>
        <dbReference type="PROSITE-ProRule" id="PRU00221"/>
    </source>
</evidence>
<dbReference type="PROSITE" id="PS50082">
    <property type="entry name" value="WD_REPEATS_2"/>
    <property type="match status" value="7"/>
</dbReference>
<name>A0A0D0DPF0_9AGAM</name>
<evidence type="ECO:0000313" key="6">
    <source>
        <dbReference type="EMBL" id="KIK80805.1"/>
    </source>
</evidence>
<dbReference type="PROSITE" id="PS00678">
    <property type="entry name" value="WD_REPEATS_1"/>
    <property type="match status" value="5"/>
</dbReference>
<dbReference type="Pfam" id="PF25048">
    <property type="entry name" value="Beta-prop_TEP1_C"/>
    <property type="match status" value="1"/>
</dbReference>
<feature type="repeat" description="WD" evidence="3">
    <location>
        <begin position="162"/>
        <end position="203"/>
    </location>
</feature>
<feature type="repeat" description="WD" evidence="3">
    <location>
        <begin position="214"/>
        <end position="236"/>
    </location>
</feature>
<accession>A0A0D0DPF0</accession>
<keyword evidence="7" id="KW-1185">Reference proteome</keyword>
<dbReference type="Proteomes" id="UP000054538">
    <property type="component" value="Unassembled WGS sequence"/>
</dbReference>
<feature type="repeat" description="WD" evidence="3">
    <location>
        <begin position="249"/>
        <end position="292"/>
    </location>
</feature>
<dbReference type="SUPFAM" id="SSF50978">
    <property type="entry name" value="WD40 repeat-like"/>
    <property type="match status" value="1"/>
</dbReference>
<feature type="repeat" description="WD" evidence="3">
    <location>
        <begin position="76"/>
        <end position="117"/>
    </location>
</feature>
<dbReference type="InterPro" id="IPR019775">
    <property type="entry name" value="WD40_repeat_CS"/>
</dbReference>
<dbReference type="AlphaFoldDB" id="A0A0D0DPF0"/>
<feature type="domain" description="TEP-1 C-terminal beta-propeller" evidence="5">
    <location>
        <begin position="297"/>
        <end position="362"/>
    </location>
</feature>
<dbReference type="PANTHER" id="PTHR19879:SF9">
    <property type="entry name" value="TRANSCRIPTION INITIATION FACTOR TFIID SUBUNIT 5"/>
    <property type="match status" value="1"/>
</dbReference>
<dbReference type="InterPro" id="IPR036322">
    <property type="entry name" value="WD40_repeat_dom_sf"/>
</dbReference>
<evidence type="ECO:0000313" key="7">
    <source>
        <dbReference type="Proteomes" id="UP000054538"/>
    </source>
</evidence>
<organism evidence="6 7">
    <name type="scientific">Paxillus rubicundulus Ve08.2h10</name>
    <dbReference type="NCBI Taxonomy" id="930991"/>
    <lineage>
        <taxon>Eukaryota</taxon>
        <taxon>Fungi</taxon>
        <taxon>Dikarya</taxon>
        <taxon>Basidiomycota</taxon>
        <taxon>Agaricomycotina</taxon>
        <taxon>Agaricomycetes</taxon>
        <taxon>Agaricomycetidae</taxon>
        <taxon>Boletales</taxon>
        <taxon>Paxilineae</taxon>
        <taxon>Paxillaceae</taxon>
        <taxon>Paxillus</taxon>
    </lineage>
</organism>
<evidence type="ECO:0000259" key="5">
    <source>
        <dbReference type="Pfam" id="PF25048"/>
    </source>
</evidence>